<evidence type="ECO:0000256" key="1">
    <source>
        <dbReference type="ARBA" id="ARBA00022679"/>
    </source>
</evidence>
<dbReference type="KEGG" id="izh:FEM41_12875"/>
<protein>
    <submittedName>
        <fullName evidence="4">Ribokinase</fullName>
    </submittedName>
</protein>
<dbReference type="PANTHER" id="PTHR10584">
    <property type="entry name" value="SUGAR KINASE"/>
    <property type="match status" value="1"/>
</dbReference>
<dbReference type="Pfam" id="PF00294">
    <property type="entry name" value="PfkB"/>
    <property type="match status" value="1"/>
</dbReference>
<sequence>MARILCLGNAVWDRYFEVESIPSQATKYFARGYFEEGGGVAATAAVAARRLEADVSLVSRLGKDNNGACIARELESWGVDTGYLRRFPGAASSHAVVHVDGAGERQITVFRDACLPTGSDWLRPEMLDGVDCLLCDTSWPEGALFLLQQARARGIPGVLDLDLGASRMNELVALGDYLAFSWPGLQQFTGEETPEKALRVAQKSTAAVVCVTRGEEGCYWLDNGELRHIPAFSVACVSTSGAGDVFHGALAVAIGEGQGVARALRFASAAAALKCTSRGGREGIPGREQLERFLQ</sequence>
<dbReference type="EMBL" id="CP040428">
    <property type="protein sequence ID" value="QCT20479.1"/>
    <property type="molecule type" value="Genomic_DNA"/>
</dbReference>
<dbReference type="SUPFAM" id="SSF53613">
    <property type="entry name" value="Ribokinase-like"/>
    <property type="match status" value="1"/>
</dbReference>
<evidence type="ECO:0000256" key="2">
    <source>
        <dbReference type="ARBA" id="ARBA00022777"/>
    </source>
</evidence>
<proteinExistence type="predicted"/>
<accession>A0A4P8YID5</accession>
<dbReference type="PANTHER" id="PTHR10584:SF157">
    <property type="entry name" value="SULFOFRUCTOSE KINASE"/>
    <property type="match status" value="1"/>
</dbReference>
<dbReference type="InterPro" id="IPR002173">
    <property type="entry name" value="Carboh/pur_kinase_PfkB_CS"/>
</dbReference>
<dbReference type="GO" id="GO:0016301">
    <property type="term" value="F:kinase activity"/>
    <property type="evidence" value="ECO:0007669"/>
    <property type="project" value="UniProtKB-KW"/>
</dbReference>
<dbReference type="Gene3D" id="3.40.1190.20">
    <property type="match status" value="1"/>
</dbReference>
<evidence type="ECO:0000259" key="3">
    <source>
        <dbReference type="Pfam" id="PF00294"/>
    </source>
</evidence>
<dbReference type="InterPro" id="IPR011611">
    <property type="entry name" value="PfkB_dom"/>
</dbReference>
<dbReference type="InterPro" id="IPR029056">
    <property type="entry name" value="Ribokinase-like"/>
</dbReference>
<dbReference type="OrthoDB" id="9779730at2"/>
<gene>
    <name evidence="4" type="ORF">FEM41_12875</name>
</gene>
<evidence type="ECO:0000313" key="5">
    <source>
        <dbReference type="Proteomes" id="UP000302163"/>
    </source>
</evidence>
<keyword evidence="1" id="KW-0808">Transferase</keyword>
<keyword evidence="5" id="KW-1185">Reference proteome</keyword>
<name>A0A4P8YID5_9ENTR</name>
<dbReference type="RefSeq" id="WP_138096354.1">
    <property type="nucleotide sequence ID" value="NZ_CP040428.1"/>
</dbReference>
<evidence type="ECO:0000313" key="4">
    <source>
        <dbReference type="EMBL" id="QCT20479.1"/>
    </source>
</evidence>
<organism evidence="4 5">
    <name type="scientific">Jejubacter calystegiae</name>
    <dbReference type="NCBI Taxonomy" id="2579935"/>
    <lineage>
        <taxon>Bacteria</taxon>
        <taxon>Pseudomonadati</taxon>
        <taxon>Pseudomonadota</taxon>
        <taxon>Gammaproteobacteria</taxon>
        <taxon>Enterobacterales</taxon>
        <taxon>Enterobacteriaceae</taxon>
        <taxon>Jejubacter</taxon>
    </lineage>
</organism>
<dbReference type="PROSITE" id="PS00584">
    <property type="entry name" value="PFKB_KINASES_2"/>
    <property type="match status" value="1"/>
</dbReference>
<keyword evidence="2 4" id="KW-0418">Kinase</keyword>
<dbReference type="Proteomes" id="UP000302163">
    <property type="component" value="Chromosome"/>
</dbReference>
<dbReference type="GO" id="GO:0005829">
    <property type="term" value="C:cytosol"/>
    <property type="evidence" value="ECO:0007669"/>
    <property type="project" value="TreeGrafter"/>
</dbReference>
<feature type="domain" description="Carbohydrate kinase PfkB" evidence="3">
    <location>
        <begin position="1"/>
        <end position="285"/>
    </location>
</feature>
<dbReference type="AlphaFoldDB" id="A0A4P8YID5"/>
<reference evidence="4 5" key="1">
    <citation type="submission" date="2019-05" db="EMBL/GenBank/DDBJ databases">
        <title>Complete genome sequence of Izhakiella calystegiae KSNA2, an endophyte isolated from beach morning glory (Calystegia soldanella).</title>
        <authorList>
            <person name="Jiang L."/>
            <person name="Jeong J.C."/>
            <person name="Kim C.Y."/>
            <person name="Kim D.H."/>
            <person name="Kim S.W."/>
            <person name="Lee j."/>
        </authorList>
    </citation>
    <scope>NUCLEOTIDE SEQUENCE [LARGE SCALE GENOMIC DNA]</scope>
    <source>
        <strain evidence="4 5">KSNA2</strain>
    </source>
</reference>